<comment type="similarity">
    <text evidence="2">Belongs to the AAE transporter (TC 2.A.81) family.</text>
</comment>
<dbReference type="NCBIfam" id="NF003007">
    <property type="entry name" value="PRK03818.1"/>
    <property type="match status" value="1"/>
</dbReference>
<evidence type="ECO:0000256" key="8">
    <source>
        <dbReference type="SAM" id="Phobius"/>
    </source>
</evidence>
<dbReference type="Pfam" id="PF02080">
    <property type="entry name" value="TrkA_C"/>
    <property type="match status" value="1"/>
</dbReference>
<dbReference type="InterPro" id="IPR006037">
    <property type="entry name" value="RCK_C"/>
</dbReference>
<feature type="transmembrane region" description="Helical" evidence="8">
    <location>
        <begin position="472"/>
        <end position="493"/>
    </location>
</feature>
<dbReference type="InterPro" id="IPR050144">
    <property type="entry name" value="AAE_transporter"/>
</dbReference>
<comment type="caution">
    <text evidence="10">The sequence shown here is derived from an EMBL/GenBank/DDBJ whole genome shotgun (WGS) entry which is preliminary data.</text>
</comment>
<feature type="transmembrane region" description="Helical" evidence="8">
    <location>
        <begin position="38"/>
        <end position="59"/>
    </location>
</feature>
<feature type="transmembrane region" description="Helical" evidence="8">
    <location>
        <begin position="539"/>
        <end position="557"/>
    </location>
</feature>
<reference evidence="10" key="2">
    <citation type="journal article" date="2021" name="PeerJ">
        <title>Extensive microbial diversity within the chicken gut microbiome revealed by metagenomics and culture.</title>
        <authorList>
            <person name="Gilroy R."/>
            <person name="Ravi A."/>
            <person name="Getino M."/>
            <person name="Pursley I."/>
            <person name="Horton D.L."/>
            <person name="Alikhan N.F."/>
            <person name="Baker D."/>
            <person name="Gharbi K."/>
            <person name="Hall N."/>
            <person name="Watson M."/>
            <person name="Adriaenssens E.M."/>
            <person name="Foster-Nyarko E."/>
            <person name="Jarju S."/>
            <person name="Secka A."/>
            <person name="Antonio M."/>
            <person name="Oren A."/>
            <person name="Chaudhuri R.R."/>
            <person name="La Ragione R."/>
            <person name="Hildebrand F."/>
            <person name="Pallen M.J."/>
        </authorList>
    </citation>
    <scope>NUCLEOTIDE SEQUENCE</scope>
    <source>
        <strain evidence="10">17073</strain>
    </source>
</reference>
<dbReference type="GO" id="GO:0005886">
    <property type="term" value="C:plasma membrane"/>
    <property type="evidence" value="ECO:0007669"/>
    <property type="project" value="UniProtKB-SubCell"/>
</dbReference>
<dbReference type="Proteomes" id="UP000824076">
    <property type="component" value="Unassembled WGS sequence"/>
</dbReference>
<evidence type="ECO:0000313" key="10">
    <source>
        <dbReference type="EMBL" id="HIU38168.1"/>
    </source>
</evidence>
<evidence type="ECO:0000256" key="3">
    <source>
        <dbReference type="ARBA" id="ARBA00022448"/>
    </source>
</evidence>
<feature type="domain" description="RCK C-terminal" evidence="9">
    <location>
        <begin position="197"/>
        <end position="284"/>
    </location>
</feature>
<dbReference type="PANTHER" id="PTHR30445">
    <property type="entry name" value="K(+)_H(+) ANTIPORTER SUBUNIT KHTT"/>
    <property type="match status" value="1"/>
</dbReference>
<reference evidence="10" key="1">
    <citation type="submission" date="2020-10" db="EMBL/GenBank/DDBJ databases">
        <authorList>
            <person name="Gilroy R."/>
        </authorList>
    </citation>
    <scope>NUCLEOTIDE SEQUENCE</scope>
    <source>
        <strain evidence="10">17073</strain>
    </source>
</reference>
<feature type="transmembrane region" description="Helical" evidence="8">
    <location>
        <begin position="12"/>
        <end position="31"/>
    </location>
</feature>
<feature type="transmembrane region" description="Helical" evidence="8">
    <location>
        <begin position="101"/>
        <end position="120"/>
    </location>
</feature>
<evidence type="ECO:0000256" key="1">
    <source>
        <dbReference type="ARBA" id="ARBA00004651"/>
    </source>
</evidence>
<feature type="transmembrane region" description="Helical" evidence="8">
    <location>
        <begin position="500"/>
        <end position="519"/>
    </location>
</feature>
<evidence type="ECO:0000256" key="6">
    <source>
        <dbReference type="ARBA" id="ARBA00022989"/>
    </source>
</evidence>
<dbReference type="GO" id="GO:0008324">
    <property type="term" value="F:monoatomic cation transmembrane transporter activity"/>
    <property type="evidence" value="ECO:0007669"/>
    <property type="project" value="InterPro"/>
</dbReference>
<dbReference type="Pfam" id="PF06826">
    <property type="entry name" value="Asp-Al_Ex"/>
    <property type="match status" value="2"/>
</dbReference>
<organism evidence="10 11">
    <name type="scientific">Candidatus Limisoma intestinavium</name>
    <dbReference type="NCBI Taxonomy" id="2840856"/>
    <lineage>
        <taxon>Bacteria</taxon>
        <taxon>Pseudomonadati</taxon>
        <taxon>Bacteroidota</taxon>
        <taxon>Bacteroidia</taxon>
        <taxon>Bacteroidales</taxon>
        <taxon>Candidatus Limisoma</taxon>
    </lineage>
</organism>
<protein>
    <submittedName>
        <fullName evidence="10">Transporter</fullName>
    </submittedName>
</protein>
<feature type="transmembrane region" description="Helical" evidence="8">
    <location>
        <begin position="168"/>
        <end position="188"/>
    </location>
</feature>
<feature type="transmembrane region" description="Helical" evidence="8">
    <location>
        <begin position="406"/>
        <end position="427"/>
    </location>
</feature>
<feature type="transmembrane region" description="Helical" evidence="8">
    <location>
        <begin position="439"/>
        <end position="460"/>
    </location>
</feature>
<dbReference type="GO" id="GO:0006813">
    <property type="term" value="P:potassium ion transport"/>
    <property type="evidence" value="ECO:0007669"/>
    <property type="project" value="InterPro"/>
</dbReference>
<evidence type="ECO:0000256" key="4">
    <source>
        <dbReference type="ARBA" id="ARBA00022475"/>
    </source>
</evidence>
<evidence type="ECO:0000256" key="2">
    <source>
        <dbReference type="ARBA" id="ARBA00009854"/>
    </source>
</evidence>
<comment type="subcellular location">
    <subcellularLocation>
        <location evidence="1">Cell membrane</location>
        <topology evidence="1">Multi-pass membrane protein</topology>
    </subcellularLocation>
</comment>
<dbReference type="EMBL" id="DVMS01000020">
    <property type="protein sequence ID" value="HIU38168.1"/>
    <property type="molecule type" value="Genomic_DNA"/>
</dbReference>
<keyword evidence="6 8" id="KW-1133">Transmembrane helix</keyword>
<dbReference type="PROSITE" id="PS51202">
    <property type="entry name" value="RCK_C"/>
    <property type="match status" value="2"/>
</dbReference>
<accession>A0A9D1IIY5</accession>
<dbReference type="PANTHER" id="PTHR30445:SF3">
    <property type="entry name" value="TRANSPORT PROTEIN YIDE-RELATED"/>
    <property type="match status" value="1"/>
</dbReference>
<keyword evidence="3" id="KW-0813">Transport</keyword>
<evidence type="ECO:0000256" key="7">
    <source>
        <dbReference type="ARBA" id="ARBA00023136"/>
    </source>
</evidence>
<feature type="transmembrane region" description="Helical" evidence="8">
    <location>
        <begin position="380"/>
        <end position="400"/>
    </location>
</feature>
<dbReference type="SUPFAM" id="SSF116726">
    <property type="entry name" value="TrkA C-terminal domain-like"/>
    <property type="match status" value="1"/>
</dbReference>
<keyword evidence="7 8" id="KW-0472">Membrane</keyword>
<evidence type="ECO:0000256" key="5">
    <source>
        <dbReference type="ARBA" id="ARBA00022692"/>
    </source>
</evidence>
<keyword evidence="5 8" id="KW-0812">Transmembrane</keyword>
<dbReference type="Gene3D" id="3.30.70.1450">
    <property type="entry name" value="Regulator of K+ conductance, C-terminal domain"/>
    <property type="match status" value="2"/>
</dbReference>
<proteinExistence type="inferred from homology"/>
<feature type="domain" description="RCK C-terminal" evidence="9">
    <location>
        <begin position="288"/>
        <end position="370"/>
    </location>
</feature>
<name>A0A9D1IIY5_9BACT</name>
<evidence type="ECO:0000259" key="9">
    <source>
        <dbReference type="PROSITE" id="PS51202"/>
    </source>
</evidence>
<gene>
    <name evidence="10" type="ORF">IAD18_00710</name>
</gene>
<dbReference type="InterPro" id="IPR036721">
    <property type="entry name" value="RCK_C_sf"/>
</dbReference>
<dbReference type="NCBIfam" id="TIGR01625">
    <property type="entry name" value="YidE_YbjL_dupl"/>
    <property type="match status" value="2"/>
</dbReference>
<feature type="transmembrane region" description="Helical" evidence="8">
    <location>
        <begin position="71"/>
        <end position="89"/>
    </location>
</feature>
<evidence type="ECO:0000313" key="11">
    <source>
        <dbReference type="Proteomes" id="UP000824076"/>
    </source>
</evidence>
<dbReference type="InterPro" id="IPR006512">
    <property type="entry name" value="YidE_YbjL"/>
</dbReference>
<keyword evidence="4" id="KW-1003">Cell membrane</keyword>
<dbReference type="AlphaFoldDB" id="A0A9D1IIY5"/>
<sequence>MDWLVSLFTENSIAHDILVYAVVIAMGVLLGKIKFFGVSLGVTFVLFVGIVSAHFHLTVGSADLLNFIRDFGLILFVFSIGIQVGPGFFSSFKRGGMQMNLLATIVIFLNVAVALGIYYMNKDDVTIPQIVGILSGAVTNTPGLGAAQQALDSKALAGADDLSMGYAAAYPLGVVGIILSMILLKVIFKIKVENETKAIEDEKENSQLKPYAVTFKVENRLIEGKNIEELHKIIDHNFVVSRMKSGATGEIIIPTSKTVVSNGDLLLIVCSVQDEPVFSSVIGSSVDEKLETLQQSGVVSRRILVTKSHYNGRTLGSLRLQNGYNLNATRVNRAGVDLLASPNLTLQVGDRLTVVGDPNHIERLATRLGNSMKRLHEPNMVTMFVGIFLGIIVGSIPIALPNMSASMKLGLAGGPLVVAILLSRFGYKLKLVTYTSSSASLMLREIGICLFLASVGLGAGEKFAETVFNSRGALWVLWGFLITVIPLVVVSVIARAKYKFNYLSIIGLMAGSYTDPPALAYSNKVANNDAPAVAYSTVYPLSMFLRVITAQLMILIFA</sequence>